<dbReference type="Pfam" id="PF00156">
    <property type="entry name" value="Pribosyltran"/>
    <property type="match status" value="1"/>
</dbReference>
<dbReference type="Proteomes" id="UP001596103">
    <property type="component" value="Unassembled WGS sequence"/>
</dbReference>
<dbReference type="PANTHER" id="PTHR11608">
    <property type="entry name" value="BIFUNCTIONAL PROTEIN PYRR"/>
    <property type="match status" value="1"/>
</dbReference>
<dbReference type="PANTHER" id="PTHR11608:SF0">
    <property type="entry name" value="BIFUNCTIONAL PROTEIN PYRR"/>
    <property type="match status" value="1"/>
</dbReference>
<feature type="domain" description="Phosphoribosyltransferase" evidence="1">
    <location>
        <begin position="35"/>
        <end position="141"/>
    </location>
</feature>
<name>A0ABW0JAP7_9BURK</name>
<dbReference type="EMBL" id="JBHSMP010000017">
    <property type="protein sequence ID" value="MFC5430178.1"/>
    <property type="molecule type" value="Genomic_DNA"/>
</dbReference>
<dbReference type="Gene3D" id="3.40.50.2020">
    <property type="match status" value="1"/>
</dbReference>
<sequence length="176" mass="18398">MSPSDTLDAEALYRAVLDQIRAAYSADAFSAPDGVALAGIHSGGAWIAARLAHDLGANGWGVVNVALHRDDYAKKGLHSQASPTSLPFEVEGRRIVLVDDVLYTGRTVRAALNELYDYGRPASVDLAVLADRGGRELPVAARFAGGVAEVAADATLVLERDADGRFAFHVTPAGGA</sequence>
<evidence type="ECO:0000259" key="1">
    <source>
        <dbReference type="Pfam" id="PF00156"/>
    </source>
</evidence>
<gene>
    <name evidence="2" type="primary">pyrR</name>
    <name evidence="2" type="ORF">ACFPTO_15410</name>
</gene>
<dbReference type="NCBIfam" id="NF003545">
    <property type="entry name" value="PRK05205.1-1"/>
    <property type="match status" value="1"/>
</dbReference>
<organism evidence="2 3">
    <name type="scientific">Paraburkholderia denitrificans</name>
    <dbReference type="NCBI Taxonomy" id="694025"/>
    <lineage>
        <taxon>Bacteria</taxon>
        <taxon>Pseudomonadati</taxon>
        <taxon>Pseudomonadota</taxon>
        <taxon>Betaproteobacteria</taxon>
        <taxon>Burkholderiales</taxon>
        <taxon>Burkholderiaceae</taxon>
        <taxon>Paraburkholderia</taxon>
    </lineage>
</organism>
<protein>
    <submittedName>
        <fullName evidence="2">Bifunctional pyr operon transcriptional regulator/uracil phosphoribosyltransferase PyrR</fullName>
        <ecNumber evidence="2">2.4.2.9</ecNumber>
    </submittedName>
</protein>
<accession>A0ABW0JAP7</accession>
<keyword evidence="2" id="KW-0328">Glycosyltransferase</keyword>
<dbReference type="InterPro" id="IPR000836">
    <property type="entry name" value="PRTase_dom"/>
</dbReference>
<dbReference type="GO" id="GO:0004845">
    <property type="term" value="F:uracil phosphoribosyltransferase activity"/>
    <property type="evidence" value="ECO:0007669"/>
    <property type="project" value="UniProtKB-EC"/>
</dbReference>
<dbReference type="EC" id="2.4.2.9" evidence="2"/>
<proteinExistence type="predicted"/>
<comment type="caution">
    <text evidence="2">The sequence shown here is derived from an EMBL/GenBank/DDBJ whole genome shotgun (WGS) entry which is preliminary data.</text>
</comment>
<evidence type="ECO:0000313" key="3">
    <source>
        <dbReference type="Proteomes" id="UP001596103"/>
    </source>
</evidence>
<reference evidence="3" key="1">
    <citation type="journal article" date="2019" name="Int. J. Syst. Evol. Microbiol.">
        <title>The Global Catalogue of Microorganisms (GCM) 10K type strain sequencing project: providing services to taxonomists for standard genome sequencing and annotation.</title>
        <authorList>
            <consortium name="The Broad Institute Genomics Platform"/>
            <consortium name="The Broad Institute Genome Sequencing Center for Infectious Disease"/>
            <person name="Wu L."/>
            <person name="Ma J."/>
        </authorList>
    </citation>
    <scope>NUCLEOTIDE SEQUENCE [LARGE SCALE GENOMIC DNA]</scope>
    <source>
        <strain evidence="3">CCUG 56042</strain>
    </source>
</reference>
<keyword evidence="3" id="KW-1185">Reference proteome</keyword>
<keyword evidence="2" id="KW-0808">Transferase</keyword>
<dbReference type="SUPFAM" id="SSF53271">
    <property type="entry name" value="PRTase-like"/>
    <property type="match status" value="1"/>
</dbReference>
<evidence type="ECO:0000313" key="2">
    <source>
        <dbReference type="EMBL" id="MFC5430178.1"/>
    </source>
</evidence>
<dbReference type="InterPro" id="IPR029057">
    <property type="entry name" value="PRTase-like"/>
</dbReference>
<dbReference type="RefSeq" id="WP_377712401.1">
    <property type="nucleotide sequence ID" value="NZ_JBHSMP010000017.1"/>
</dbReference>
<dbReference type="CDD" id="cd06223">
    <property type="entry name" value="PRTases_typeI"/>
    <property type="match status" value="1"/>
</dbReference>
<dbReference type="InterPro" id="IPR050137">
    <property type="entry name" value="PyrR_bifunctional"/>
</dbReference>